<name>A0A2M9G5G1_9PROT</name>
<protein>
    <submittedName>
        <fullName evidence="4">Acetylxylan esterase</fullName>
    </submittedName>
</protein>
<evidence type="ECO:0000256" key="2">
    <source>
        <dbReference type="SAM" id="MobiDB-lite"/>
    </source>
</evidence>
<dbReference type="SUPFAM" id="SSF53474">
    <property type="entry name" value="alpha/beta-Hydrolases"/>
    <property type="match status" value="1"/>
</dbReference>
<dbReference type="OrthoDB" id="9805123at2"/>
<dbReference type="InterPro" id="IPR000383">
    <property type="entry name" value="Xaa-Pro-like_dom"/>
</dbReference>
<organism evidence="4 5">
    <name type="scientific">Minwuia thermotolerans</name>
    <dbReference type="NCBI Taxonomy" id="2056226"/>
    <lineage>
        <taxon>Bacteria</taxon>
        <taxon>Pseudomonadati</taxon>
        <taxon>Pseudomonadota</taxon>
        <taxon>Alphaproteobacteria</taxon>
        <taxon>Minwuiales</taxon>
        <taxon>Minwuiaceae</taxon>
        <taxon>Minwuia</taxon>
    </lineage>
</organism>
<feature type="domain" description="Xaa-Pro dipeptidyl-peptidase-like" evidence="3">
    <location>
        <begin position="25"/>
        <end position="261"/>
    </location>
</feature>
<dbReference type="EMBL" id="PHIG01000011">
    <property type="protein sequence ID" value="PJK30953.1"/>
    <property type="molecule type" value="Genomic_DNA"/>
</dbReference>
<dbReference type="GO" id="GO:0052689">
    <property type="term" value="F:carboxylic ester hydrolase activity"/>
    <property type="evidence" value="ECO:0007669"/>
    <property type="project" value="UniProtKB-ARBA"/>
</dbReference>
<dbReference type="Gene3D" id="1.10.10.800">
    <property type="match status" value="1"/>
</dbReference>
<dbReference type="PANTHER" id="PTHR22946:SF9">
    <property type="entry name" value="POLYKETIDE TRANSFERASE AF380"/>
    <property type="match status" value="1"/>
</dbReference>
<sequence length="286" mass="31849">MAERQDISFRANGVDLAAWFYPAAAGAPVVVMSHGLSAIRRMNLDDVARVFQQAGLAVLCYDHRCFGDSGGEPACEADPWAQVRDMRDAISFARTLDGIDPERLGIWGTSYSGGHVLTVGALDRRVKCVVSQVPFTHGARTFEAWVPEKARARTLERMTKDREARYAGSAPETVPAAMEGSETEEWAKASDKEGRYPNKLTLRSLEMIREYEPHQFAARVAPTPLMMIVAARDTQTPVEGQIETYELAGEPKKLVRLDCRHYDPYLSHIDQAAGAARDWFVEHLRP</sequence>
<evidence type="ECO:0000259" key="3">
    <source>
        <dbReference type="Pfam" id="PF02129"/>
    </source>
</evidence>
<reference evidence="4 5" key="1">
    <citation type="submission" date="2017-11" db="EMBL/GenBank/DDBJ databases">
        <title>Draft genome sequence of Rhizobiales bacterium SY3-13.</title>
        <authorList>
            <person name="Sun C."/>
        </authorList>
    </citation>
    <scope>NUCLEOTIDE SEQUENCE [LARGE SCALE GENOMIC DNA]</scope>
    <source>
        <strain evidence="4 5">SY3-13</strain>
    </source>
</reference>
<gene>
    <name evidence="4" type="ORF">CVT23_03560</name>
</gene>
<keyword evidence="5" id="KW-1185">Reference proteome</keyword>
<dbReference type="PANTHER" id="PTHR22946">
    <property type="entry name" value="DIENELACTONE HYDROLASE DOMAIN-CONTAINING PROTEIN-RELATED"/>
    <property type="match status" value="1"/>
</dbReference>
<dbReference type="InterPro" id="IPR050261">
    <property type="entry name" value="FrsA_esterase"/>
</dbReference>
<evidence type="ECO:0000256" key="1">
    <source>
        <dbReference type="ARBA" id="ARBA00022801"/>
    </source>
</evidence>
<evidence type="ECO:0000313" key="5">
    <source>
        <dbReference type="Proteomes" id="UP000229498"/>
    </source>
</evidence>
<comment type="caution">
    <text evidence="4">The sequence shown here is derived from an EMBL/GenBank/DDBJ whole genome shotgun (WGS) entry which is preliminary data.</text>
</comment>
<dbReference type="Proteomes" id="UP000229498">
    <property type="component" value="Unassembled WGS sequence"/>
</dbReference>
<dbReference type="AlphaFoldDB" id="A0A2M9G5G1"/>
<dbReference type="InterPro" id="IPR029058">
    <property type="entry name" value="AB_hydrolase_fold"/>
</dbReference>
<dbReference type="RefSeq" id="WP_109792578.1">
    <property type="nucleotide sequence ID" value="NZ_PHIG01000011.1"/>
</dbReference>
<proteinExistence type="predicted"/>
<keyword evidence="1" id="KW-0378">Hydrolase</keyword>
<evidence type="ECO:0000313" key="4">
    <source>
        <dbReference type="EMBL" id="PJK30953.1"/>
    </source>
</evidence>
<dbReference type="Gene3D" id="3.40.50.1820">
    <property type="entry name" value="alpha/beta hydrolase"/>
    <property type="match status" value="1"/>
</dbReference>
<accession>A0A2M9G5G1</accession>
<dbReference type="Pfam" id="PF02129">
    <property type="entry name" value="Peptidase_S15"/>
    <property type="match status" value="1"/>
</dbReference>
<feature type="region of interest" description="Disordered" evidence="2">
    <location>
        <begin position="161"/>
        <end position="192"/>
    </location>
</feature>